<gene>
    <name evidence="6" type="ORF">BJ999_004431</name>
</gene>
<organism evidence="6 7">
    <name type="scientific">Actinomadura citrea</name>
    <dbReference type="NCBI Taxonomy" id="46158"/>
    <lineage>
        <taxon>Bacteria</taxon>
        <taxon>Bacillati</taxon>
        <taxon>Actinomycetota</taxon>
        <taxon>Actinomycetes</taxon>
        <taxon>Streptosporangiales</taxon>
        <taxon>Thermomonosporaceae</taxon>
        <taxon>Actinomadura</taxon>
    </lineage>
</organism>
<dbReference type="PRINTS" id="PR00081">
    <property type="entry name" value="GDHRDH"/>
</dbReference>
<dbReference type="GO" id="GO:0016616">
    <property type="term" value="F:oxidoreductase activity, acting on the CH-OH group of donors, NAD or NADP as acceptor"/>
    <property type="evidence" value="ECO:0007669"/>
    <property type="project" value="InterPro"/>
</dbReference>
<evidence type="ECO:0000256" key="3">
    <source>
        <dbReference type="ARBA" id="ARBA00023002"/>
    </source>
</evidence>
<keyword evidence="3" id="KW-0560">Oxidoreductase</keyword>
<evidence type="ECO:0000256" key="2">
    <source>
        <dbReference type="ARBA" id="ARBA00022857"/>
    </source>
</evidence>
<evidence type="ECO:0000313" key="7">
    <source>
        <dbReference type="Proteomes" id="UP000591272"/>
    </source>
</evidence>
<dbReference type="SUPFAM" id="SSF51735">
    <property type="entry name" value="NAD(P)-binding Rossmann-fold domains"/>
    <property type="match status" value="1"/>
</dbReference>
<dbReference type="InterPro" id="IPR045313">
    <property type="entry name" value="CBR1-like"/>
</dbReference>
<dbReference type="InterPro" id="IPR020904">
    <property type="entry name" value="Sc_DH/Rdtase_CS"/>
</dbReference>
<dbReference type="CDD" id="cd05324">
    <property type="entry name" value="carb_red_PTCR-like_SDR_c"/>
    <property type="match status" value="1"/>
</dbReference>
<dbReference type="PROSITE" id="PS00061">
    <property type="entry name" value="ADH_SHORT"/>
    <property type="match status" value="1"/>
</dbReference>
<protein>
    <submittedName>
        <fullName evidence="6">NAD(P)-dependent dehydrogenase (Short-subunit alcohol dehydrogenase family)</fullName>
    </submittedName>
</protein>
<feature type="compositionally biased region" description="Polar residues" evidence="5">
    <location>
        <begin position="1"/>
        <end position="18"/>
    </location>
</feature>
<name>A0A7Y9GF48_9ACTN</name>
<accession>A0A7Y9GF48</accession>
<evidence type="ECO:0000256" key="4">
    <source>
        <dbReference type="RuleBase" id="RU000363"/>
    </source>
</evidence>
<dbReference type="Pfam" id="PF00106">
    <property type="entry name" value="adh_short"/>
    <property type="match status" value="1"/>
</dbReference>
<dbReference type="InterPro" id="IPR002347">
    <property type="entry name" value="SDR_fam"/>
</dbReference>
<dbReference type="Gene3D" id="3.40.50.720">
    <property type="entry name" value="NAD(P)-binding Rossmann-like Domain"/>
    <property type="match status" value="1"/>
</dbReference>
<dbReference type="EMBL" id="JACCBT010000001">
    <property type="protein sequence ID" value="NYE14135.1"/>
    <property type="molecule type" value="Genomic_DNA"/>
</dbReference>
<dbReference type="Proteomes" id="UP000591272">
    <property type="component" value="Unassembled WGS sequence"/>
</dbReference>
<dbReference type="PRINTS" id="PR00080">
    <property type="entry name" value="SDRFAMILY"/>
</dbReference>
<proteinExistence type="inferred from homology"/>
<comment type="caution">
    <text evidence="6">The sequence shown here is derived from an EMBL/GenBank/DDBJ whole genome shotgun (WGS) entry which is preliminary data.</text>
</comment>
<evidence type="ECO:0000256" key="5">
    <source>
        <dbReference type="SAM" id="MobiDB-lite"/>
    </source>
</evidence>
<sequence length="264" mass="27127">MSASPDRTASHRTTSHGTRTALVTGANKGIGRAIAEGLAERGMTVLIGARDPGLGEKAAASLREAGHDARAVALDVTDPAAVEAAARAIAASPGRLDVLVNNAGISGGALHLPDEADMDAVRRVFDTNLFGVMRVTNAMLPLLRRAPAARIVNISSGTSSMAAMTDPGHYFWDVPGSAAYPASKAALNMLTIQYAKRLRPEGILVNAAAPGACATDFAVDFTRASGRTITRTAAQGAAVAIRLATLDVDGPTGGFFDDDGPVPW</sequence>
<keyword evidence="7" id="KW-1185">Reference proteome</keyword>
<evidence type="ECO:0000256" key="1">
    <source>
        <dbReference type="ARBA" id="ARBA00006484"/>
    </source>
</evidence>
<evidence type="ECO:0000313" key="6">
    <source>
        <dbReference type="EMBL" id="NYE14135.1"/>
    </source>
</evidence>
<dbReference type="RefSeq" id="WP_179835058.1">
    <property type="nucleotide sequence ID" value="NZ_BMRD01000022.1"/>
</dbReference>
<comment type="similarity">
    <text evidence="1 4">Belongs to the short-chain dehydrogenases/reductases (SDR) family.</text>
</comment>
<dbReference type="PANTHER" id="PTHR43490:SF99">
    <property type="entry name" value="SHORT-CHAIN DEHYDROGENASE_REDUCTASE"/>
    <property type="match status" value="1"/>
</dbReference>
<reference evidence="6 7" key="1">
    <citation type="submission" date="2020-07" db="EMBL/GenBank/DDBJ databases">
        <title>Sequencing the genomes of 1000 actinobacteria strains.</title>
        <authorList>
            <person name="Klenk H.-P."/>
        </authorList>
    </citation>
    <scope>NUCLEOTIDE SEQUENCE [LARGE SCALE GENOMIC DNA]</scope>
    <source>
        <strain evidence="6 7">DSM 43461</strain>
    </source>
</reference>
<dbReference type="InterPro" id="IPR036291">
    <property type="entry name" value="NAD(P)-bd_dom_sf"/>
</dbReference>
<keyword evidence="2" id="KW-0521">NADP</keyword>
<feature type="region of interest" description="Disordered" evidence="5">
    <location>
        <begin position="1"/>
        <end position="23"/>
    </location>
</feature>
<dbReference type="PANTHER" id="PTHR43490">
    <property type="entry name" value="(+)-NEOMENTHOL DEHYDROGENASE"/>
    <property type="match status" value="1"/>
</dbReference>
<dbReference type="AlphaFoldDB" id="A0A7Y9GF48"/>